<dbReference type="RefSeq" id="WP_281288004.1">
    <property type="nucleotide sequence ID" value="NZ_BAAAQC010000010.1"/>
</dbReference>
<evidence type="ECO:0000313" key="2">
    <source>
        <dbReference type="Proteomes" id="UP000320085"/>
    </source>
</evidence>
<proteinExistence type="predicted"/>
<protein>
    <submittedName>
        <fullName evidence="1">Antitoxin VapB</fullName>
    </submittedName>
</protein>
<dbReference type="AlphaFoldDB" id="A0A543PNT4"/>
<organism evidence="1 2">
    <name type="scientific">Humibacillus xanthopallidus</name>
    <dbReference type="NCBI Taxonomy" id="412689"/>
    <lineage>
        <taxon>Bacteria</taxon>
        <taxon>Bacillati</taxon>
        <taxon>Actinomycetota</taxon>
        <taxon>Actinomycetes</taxon>
        <taxon>Micrococcales</taxon>
        <taxon>Intrasporangiaceae</taxon>
        <taxon>Humibacillus</taxon>
    </lineage>
</organism>
<dbReference type="SUPFAM" id="SSF89447">
    <property type="entry name" value="AbrB/MazE/MraZ-like"/>
    <property type="match status" value="1"/>
</dbReference>
<dbReference type="NCBIfam" id="NF040493">
    <property type="entry name" value="TA_anti_VapB"/>
    <property type="match status" value="1"/>
</dbReference>
<reference evidence="1 2" key="1">
    <citation type="submission" date="2019-06" db="EMBL/GenBank/DDBJ databases">
        <title>Sequencing the genomes of 1000 actinobacteria strains.</title>
        <authorList>
            <person name="Klenk H.-P."/>
        </authorList>
    </citation>
    <scope>NUCLEOTIDE SEQUENCE [LARGE SCALE GENOMIC DNA]</scope>
    <source>
        <strain evidence="1 2">DSM 21776</strain>
    </source>
</reference>
<dbReference type="InterPro" id="IPR047976">
    <property type="entry name" value="Anti_VapB2-like"/>
</dbReference>
<dbReference type="InterPro" id="IPR037914">
    <property type="entry name" value="SpoVT-AbrB_sf"/>
</dbReference>
<comment type="caution">
    <text evidence="1">The sequence shown here is derived from an EMBL/GenBank/DDBJ whole genome shotgun (WGS) entry which is preliminary data.</text>
</comment>
<evidence type="ECO:0000313" key="1">
    <source>
        <dbReference type="EMBL" id="TQN45739.1"/>
    </source>
</evidence>
<name>A0A543PNT4_9MICO</name>
<dbReference type="EMBL" id="VFQF01000002">
    <property type="protein sequence ID" value="TQN45739.1"/>
    <property type="molecule type" value="Genomic_DNA"/>
</dbReference>
<gene>
    <name evidence="1" type="ORF">FHX52_2439</name>
</gene>
<sequence length="77" mass="8543">MVRAAVFRTNRSQAVRLPKEVALPEGVRSVDVLVVGSARILTPAGSGVDYWFDHGLRVTADFLVDREQPPVQERPGW</sequence>
<dbReference type="Gene3D" id="2.10.260.10">
    <property type="match status" value="1"/>
</dbReference>
<accession>A0A543PNT4</accession>
<dbReference type="Proteomes" id="UP000320085">
    <property type="component" value="Unassembled WGS sequence"/>
</dbReference>